<dbReference type="PANTHER" id="PTHR30477:SF8">
    <property type="entry name" value="METAL TRANSPORT SYSTEM MEMBRANE PROTEIN CT_070-RELATED"/>
    <property type="match status" value="1"/>
</dbReference>
<dbReference type="Pfam" id="PF00950">
    <property type="entry name" value="ABC-3"/>
    <property type="match status" value="1"/>
</dbReference>
<sequence>MTQPQIEIQLIAMVVAIACAIPGVFLVLRKMALISDAISHSILPGIVIGFFITQDLNSPLLIALAAVTGVITVVLVEWIQKTGLVKEDTAIGLVFPALFSIGVILIAKNANDVHLDVDAVLLGELAFAPFDRLMMSGMDMGPKSLWIMGVILLVTLLLLLLFYKELKVSTFDVGLSAAMGISPMVMHYGLMSVSSVTVVGAFDAVGAILVVALMITPAATAYLLTSNLKKMLLISVGIGIFSAIGGYWLAHLLDASISGSMTTVLAVVFLMVYLFAPGKGLIAVLYRQRQQRTEVSLITFLLHLNNHSEENERHINHLQEHINWQKVRSKTVLNLAERNNMITIDNDVVSLTKKGKDFTDLALEYIITNKDEKIEHMKEDFFLFRG</sequence>
<feature type="transmembrane region" description="Helical" evidence="9">
    <location>
        <begin position="262"/>
        <end position="286"/>
    </location>
</feature>
<dbReference type="EMBL" id="CP027062">
    <property type="protein sequence ID" value="AVI50706.1"/>
    <property type="molecule type" value="Genomic_DNA"/>
</dbReference>
<organism evidence="10 11">
    <name type="scientific">Pukyongia salina</name>
    <dbReference type="NCBI Taxonomy" id="2094025"/>
    <lineage>
        <taxon>Bacteria</taxon>
        <taxon>Pseudomonadati</taxon>
        <taxon>Bacteroidota</taxon>
        <taxon>Flavobacteriia</taxon>
        <taxon>Flavobacteriales</taxon>
        <taxon>Flavobacteriaceae</taxon>
        <taxon>Pukyongia</taxon>
    </lineage>
</organism>
<evidence type="ECO:0000256" key="7">
    <source>
        <dbReference type="ARBA" id="ARBA00023136"/>
    </source>
</evidence>
<reference evidence="10 11" key="1">
    <citation type="submission" date="2018-02" db="EMBL/GenBank/DDBJ databases">
        <title>Genomic analysis of the strain RR4-38 isolated from a seawater recirculating aquaculture system.</title>
        <authorList>
            <person name="Kim Y.-S."/>
            <person name="Jang Y.H."/>
            <person name="Kim K.-H."/>
        </authorList>
    </citation>
    <scope>NUCLEOTIDE SEQUENCE [LARGE SCALE GENOMIC DNA]</scope>
    <source>
        <strain evidence="10 11">RR4-38</strain>
    </source>
</reference>
<name>A0A2S0HVR7_9FLAO</name>
<comment type="similarity">
    <text evidence="2 8">Belongs to the ABC-3 integral membrane protein family.</text>
</comment>
<keyword evidence="11" id="KW-1185">Reference proteome</keyword>
<keyword evidence="7 9" id="KW-0472">Membrane</keyword>
<evidence type="ECO:0000313" key="10">
    <source>
        <dbReference type="EMBL" id="AVI50706.1"/>
    </source>
</evidence>
<dbReference type="CDD" id="cd06550">
    <property type="entry name" value="TM_ABC_iron-siderophores_like"/>
    <property type="match status" value="1"/>
</dbReference>
<dbReference type="AlphaFoldDB" id="A0A2S0HVR7"/>
<gene>
    <name evidence="10" type="ORF">C5O00_05770</name>
</gene>
<feature type="transmembrane region" description="Helical" evidence="9">
    <location>
        <begin position="204"/>
        <end position="224"/>
    </location>
</feature>
<dbReference type="InterPro" id="IPR001626">
    <property type="entry name" value="ABC_TroCD"/>
</dbReference>
<dbReference type="KEGG" id="aue:C5O00_05770"/>
<dbReference type="InterPro" id="IPR037294">
    <property type="entry name" value="ABC_BtuC-like"/>
</dbReference>
<dbReference type="RefSeq" id="WP_105215747.1">
    <property type="nucleotide sequence ID" value="NZ_CP027062.1"/>
</dbReference>
<evidence type="ECO:0000256" key="6">
    <source>
        <dbReference type="ARBA" id="ARBA00022989"/>
    </source>
</evidence>
<evidence type="ECO:0000256" key="3">
    <source>
        <dbReference type="ARBA" id="ARBA00022448"/>
    </source>
</evidence>
<feature type="transmembrane region" description="Helical" evidence="9">
    <location>
        <begin position="33"/>
        <end position="52"/>
    </location>
</feature>
<evidence type="ECO:0000256" key="1">
    <source>
        <dbReference type="ARBA" id="ARBA00004651"/>
    </source>
</evidence>
<keyword evidence="5 8" id="KW-0812">Transmembrane</keyword>
<comment type="subcellular location">
    <subcellularLocation>
        <location evidence="1 8">Cell membrane</location>
        <topology evidence="1 8">Multi-pass membrane protein</topology>
    </subcellularLocation>
</comment>
<accession>A0A2S0HVR7</accession>
<keyword evidence="6 9" id="KW-1133">Transmembrane helix</keyword>
<dbReference type="SUPFAM" id="SSF81345">
    <property type="entry name" value="ABC transporter involved in vitamin B12 uptake, BtuC"/>
    <property type="match status" value="1"/>
</dbReference>
<feature type="transmembrane region" description="Helical" evidence="9">
    <location>
        <begin position="6"/>
        <end position="28"/>
    </location>
</feature>
<dbReference type="OrthoDB" id="9788905at2"/>
<feature type="transmembrane region" description="Helical" evidence="9">
    <location>
        <begin position="231"/>
        <end position="250"/>
    </location>
</feature>
<dbReference type="GO" id="GO:0055085">
    <property type="term" value="P:transmembrane transport"/>
    <property type="evidence" value="ECO:0007669"/>
    <property type="project" value="InterPro"/>
</dbReference>
<dbReference type="GO" id="GO:0010043">
    <property type="term" value="P:response to zinc ion"/>
    <property type="evidence" value="ECO:0007669"/>
    <property type="project" value="TreeGrafter"/>
</dbReference>
<evidence type="ECO:0000256" key="9">
    <source>
        <dbReference type="SAM" id="Phobius"/>
    </source>
</evidence>
<proteinExistence type="inferred from homology"/>
<feature type="transmembrane region" description="Helical" evidence="9">
    <location>
        <begin position="58"/>
        <end position="78"/>
    </location>
</feature>
<feature type="transmembrane region" description="Helical" evidence="9">
    <location>
        <begin position="144"/>
        <end position="163"/>
    </location>
</feature>
<evidence type="ECO:0000256" key="5">
    <source>
        <dbReference type="ARBA" id="ARBA00022692"/>
    </source>
</evidence>
<keyword evidence="4" id="KW-1003">Cell membrane</keyword>
<protein>
    <submittedName>
        <fullName evidence="10">Zinc ABC transporter permease</fullName>
    </submittedName>
</protein>
<evidence type="ECO:0000256" key="8">
    <source>
        <dbReference type="RuleBase" id="RU003943"/>
    </source>
</evidence>
<keyword evidence="3 8" id="KW-0813">Transport</keyword>
<evidence type="ECO:0000256" key="4">
    <source>
        <dbReference type="ARBA" id="ARBA00022475"/>
    </source>
</evidence>
<dbReference type="Gene3D" id="1.10.3470.10">
    <property type="entry name" value="ABC transporter involved in vitamin B12 uptake, BtuC"/>
    <property type="match status" value="1"/>
</dbReference>
<evidence type="ECO:0000256" key="2">
    <source>
        <dbReference type="ARBA" id="ARBA00008034"/>
    </source>
</evidence>
<evidence type="ECO:0000313" key="11">
    <source>
        <dbReference type="Proteomes" id="UP000238442"/>
    </source>
</evidence>
<dbReference type="Proteomes" id="UP000238442">
    <property type="component" value="Chromosome"/>
</dbReference>
<dbReference type="PANTHER" id="PTHR30477">
    <property type="entry name" value="ABC-TRANSPORTER METAL-BINDING PROTEIN"/>
    <property type="match status" value="1"/>
</dbReference>
<feature type="transmembrane region" description="Helical" evidence="9">
    <location>
        <begin position="175"/>
        <end position="198"/>
    </location>
</feature>
<feature type="transmembrane region" description="Helical" evidence="9">
    <location>
        <begin position="90"/>
        <end position="107"/>
    </location>
</feature>
<dbReference type="GO" id="GO:0043190">
    <property type="term" value="C:ATP-binding cassette (ABC) transporter complex"/>
    <property type="evidence" value="ECO:0007669"/>
    <property type="project" value="InterPro"/>
</dbReference>